<proteinExistence type="predicted"/>
<gene>
    <name evidence="4" type="ORF">JFL75_19460</name>
</gene>
<keyword evidence="5" id="KW-1185">Reference proteome</keyword>
<evidence type="ECO:0000313" key="5">
    <source>
        <dbReference type="Proteomes" id="UP000595917"/>
    </source>
</evidence>
<name>A0A7T7XMQ7_9SPIR</name>
<organism evidence="4 5">
    <name type="scientific">Breznakiella homolactica</name>
    <dbReference type="NCBI Taxonomy" id="2798577"/>
    <lineage>
        <taxon>Bacteria</taxon>
        <taxon>Pseudomonadati</taxon>
        <taxon>Spirochaetota</taxon>
        <taxon>Spirochaetia</taxon>
        <taxon>Spirochaetales</taxon>
        <taxon>Breznakiellaceae</taxon>
        <taxon>Breznakiella</taxon>
    </lineage>
</organism>
<dbReference type="Proteomes" id="UP000595917">
    <property type="component" value="Chromosome"/>
</dbReference>
<dbReference type="InterPro" id="IPR028349">
    <property type="entry name" value="PafC-like"/>
</dbReference>
<dbReference type="Gene3D" id="1.10.10.10">
    <property type="entry name" value="Winged helix-like DNA-binding domain superfamily/Winged helix DNA-binding domain"/>
    <property type="match status" value="1"/>
</dbReference>
<dbReference type="Pfam" id="PF13280">
    <property type="entry name" value="WYL"/>
    <property type="match status" value="1"/>
</dbReference>
<keyword evidence="1" id="KW-0805">Transcription regulation</keyword>
<dbReference type="Pfam" id="PF25583">
    <property type="entry name" value="WCX"/>
    <property type="match status" value="1"/>
</dbReference>
<dbReference type="RefSeq" id="WP_215626387.1">
    <property type="nucleotide sequence ID" value="NZ_CP067089.2"/>
</dbReference>
<dbReference type="InterPro" id="IPR057727">
    <property type="entry name" value="WCX_dom"/>
</dbReference>
<dbReference type="KEGG" id="bhc:JFL75_19460"/>
<dbReference type="InterPro" id="IPR013196">
    <property type="entry name" value="HTH_11"/>
</dbReference>
<evidence type="ECO:0000256" key="1">
    <source>
        <dbReference type="ARBA" id="ARBA00023015"/>
    </source>
</evidence>
<reference evidence="4" key="1">
    <citation type="submission" date="2021-01" db="EMBL/GenBank/DDBJ databases">
        <title>Description of Breznakiella homolactica.</title>
        <authorList>
            <person name="Song Y."/>
            <person name="Brune A."/>
        </authorList>
    </citation>
    <scope>NUCLEOTIDE SEQUENCE</scope>
    <source>
        <strain evidence="4">RmG30</strain>
    </source>
</reference>
<dbReference type="GO" id="GO:0003700">
    <property type="term" value="F:DNA-binding transcription factor activity"/>
    <property type="evidence" value="ECO:0007669"/>
    <property type="project" value="InterPro"/>
</dbReference>
<evidence type="ECO:0000256" key="2">
    <source>
        <dbReference type="ARBA" id="ARBA00023163"/>
    </source>
</evidence>
<dbReference type="SMART" id="SM00420">
    <property type="entry name" value="HTH_DEOR"/>
    <property type="match status" value="1"/>
</dbReference>
<dbReference type="InterPro" id="IPR036388">
    <property type="entry name" value="WH-like_DNA-bd_sf"/>
</dbReference>
<dbReference type="InterPro" id="IPR001034">
    <property type="entry name" value="DeoR_HTH"/>
</dbReference>
<dbReference type="SUPFAM" id="SSF46785">
    <property type="entry name" value="Winged helix' DNA-binding domain"/>
    <property type="match status" value="1"/>
</dbReference>
<dbReference type="InterPro" id="IPR036390">
    <property type="entry name" value="WH_DNA-bd_sf"/>
</dbReference>
<dbReference type="EMBL" id="CP067089">
    <property type="protein sequence ID" value="QQO09082.1"/>
    <property type="molecule type" value="Genomic_DNA"/>
</dbReference>
<dbReference type="PROSITE" id="PS51000">
    <property type="entry name" value="HTH_DEOR_2"/>
    <property type="match status" value="1"/>
</dbReference>
<evidence type="ECO:0000313" key="4">
    <source>
        <dbReference type="EMBL" id="QQO09082.1"/>
    </source>
</evidence>
<dbReference type="PROSITE" id="PS52050">
    <property type="entry name" value="WYL"/>
    <property type="match status" value="1"/>
</dbReference>
<dbReference type="InterPro" id="IPR051534">
    <property type="entry name" value="CBASS_pafABC_assoc_protein"/>
</dbReference>
<keyword evidence="2" id="KW-0804">Transcription</keyword>
<feature type="domain" description="HTH deoR-type" evidence="3">
    <location>
        <begin position="2"/>
        <end position="60"/>
    </location>
</feature>
<dbReference type="Pfam" id="PF08279">
    <property type="entry name" value="HTH_11"/>
    <property type="match status" value="1"/>
</dbReference>
<dbReference type="AlphaFoldDB" id="A0A7T7XMQ7"/>
<dbReference type="PIRSF" id="PIRSF016838">
    <property type="entry name" value="PafC"/>
    <property type="match status" value="1"/>
</dbReference>
<protein>
    <submittedName>
        <fullName evidence="4">YafY family transcriptional regulator</fullName>
    </submittedName>
</protein>
<dbReference type="PANTHER" id="PTHR34580">
    <property type="match status" value="1"/>
</dbReference>
<sequence>MQIHRLFEILYLLLDKKQVTAKELASQFEVSSRTIYRDLETLCEAGIPIYTIQGKGGGISLMDSFVLDKALLSEKEQNDLLMSLQSLGASGAVDSGPILSKLAGIFRKPAVNWIEVDFSRWGAAGGEKKKFDLLRTALIESRMIRFTYFDSQGKTTARYVCPVKLFFKSRAWYLQAYALENKSHRTFKINRMFTISICREQFKREELPLLPSADEIQENTWPYTELTIKFSPAVAYRLYDEFDARTVVKRPDGYYEVTAAMPEDSWLYSFILSFGDSAEVLKPERVRSRLKEYLMAMNRLYNENS</sequence>
<accession>A0A7T7XMQ7</accession>
<dbReference type="PANTHER" id="PTHR34580:SF1">
    <property type="entry name" value="PROTEIN PAFC"/>
    <property type="match status" value="1"/>
</dbReference>
<evidence type="ECO:0000259" key="3">
    <source>
        <dbReference type="PROSITE" id="PS51000"/>
    </source>
</evidence>
<dbReference type="InterPro" id="IPR026881">
    <property type="entry name" value="WYL_dom"/>
</dbReference>